<keyword evidence="1" id="KW-1133">Transmembrane helix</keyword>
<keyword evidence="1" id="KW-0812">Transmembrane</keyword>
<dbReference type="AlphaFoldDB" id="A0A3B1B7S5"/>
<accession>A0A3B1B7S5</accession>
<gene>
    <name evidence="2" type="ORF">MNBD_ALPHA03-1281</name>
</gene>
<name>A0A3B1B7S5_9ZZZZ</name>
<evidence type="ECO:0000313" key="2">
    <source>
        <dbReference type="EMBL" id="VAX07963.1"/>
    </source>
</evidence>
<dbReference type="EMBL" id="UOFW01000228">
    <property type="protein sequence ID" value="VAX07963.1"/>
    <property type="molecule type" value="Genomic_DNA"/>
</dbReference>
<reference evidence="2" key="1">
    <citation type="submission" date="2018-06" db="EMBL/GenBank/DDBJ databases">
        <authorList>
            <person name="Zhirakovskaya E."/>
        </authorList>
    </citation>
    <scope>NUCLEOTIDE SEQUENCE</scope>
</reference>
<keyword evidence="1" id="KW-0472">Membrane</keyword>
<feature type="transmembrane region" description="Helical" evidence="1">
    <location>
        <begin position="12"/>
        <end position="27"/>
    </location>
</feature>
<protein>
    <submittedName>
        <fullName evidence="2">Uncharacterized protein</fullName>
    </submittedName>
</protein>
<sequence>MPTTGNDIGYIQWLWSALLIPLTWLYHRMNRTSQKTDETRIVLAERHYTKLEVDHLVDKAVKPVHDKLNDISSDVKYLVRRDQKSRKNDA</sequence>
<organism evidence="2">
    <name type="scientific">hydrothermal vent metagenome</name>
    <dbReference type="NCBI Taxonomy" id="652676"/>
    <lineage>
        <taxon>unclassified sequences</taxon>
        <taxon>metagenomes</taxon>
        <taxon>ecological metagenomes</taxon>
    </lineage>
</organism>
<proteinExistence type="predicted"/>
<evidence type="ECO:0000256" key="1">
    <source>
        <dbReference type="SAM" id="Phobius"/>
    </source>
</evidence>